<gene>
    <name evidence="7" type="ORF">MNBD_ACTINO01-1825</name>
</gene>
<evidence type="ECO:0000256" key="5">
    <source>
        <dbReference type="SAM" id="Phobius"/>
    </source>
</evidence>
<feature type="non-terminal residue" evidence="7">
    <location>
        <position position="179"/>
    </location>
</feature>
<dbReference type="GO" id="GO:0016020">
    <property type="term" value="C:membrane"/>
    <property type="evidence" value="ECO:0007669"/>
    <property type="project" value="UniProtKB-SubCell"/>
</dbReference>
<feature type="transmembrane region" description="Helical" evidence="5">
    <location>
        <begin position="46"/>
        <end position="65"/>
    </location>
</feature>
<feature type="domain" description="EamA" evidence="6">
    <location>
        <begin position="13"/>
        <end position="144"/>
    </location>
</feature>
<keyword evidence="3 5" id="KW-1133">Transmembrane helix</keyword>
<evidence type="ECO:0000256" key="3">
    <source>
        <dbReference type="ARBA" id="ARBA00022989"/>
    </source>
</evidence>
<evidence type="ECO:0000256" key="1">
    <source>
        <dbReference type="ARBA" id="ARBA00004141"/>
    </source>
</evidence>
<dbReference type="Pfam" id="PF00892">
    <property type="entry name" value="EamA"/>
    <property type="match status" value="1"/>
</dbReference>
<dbReference type="AlphaFoldDB" id="A0A3B0SVW4"/>
<dbReference type="PANTHER" id="PTHR32322">
    <property type="entry name" value="INNER MEMBRANE TRANSPORTER"/>
    <property type="match status" value="1"/>
</dbReference>
<evidence type="ECO:0000313" key="7">
    <source>
        <dbReference type="EMBL" id="VAW08630.1"/>
    </source>
</evidence>
<dbReference type="InterPro" id="IPR037185">
    <property type="entry name" value="EmrE-like"/>
</dbReference>
<evidence type="ECO:0000256" key="4">
    <source>
        <dbReference type="ARBA" id="ARBA00023136"/>
    </source>
</evidence>
<evidence type="ECO:0000259" key="6">
    <source>
        <dbReference type="Pfam" id="PF00892"/>
    </source>
</evidence>
<dbReference type="PANTHER" id="PTHR32322:SF2">
    <property type="entry name" value="EAMA DOMAIN-CONTAINING PROTEIN"/>
    <property type="match status" value="1"/>
</dbReference>
<dbReference type="SUPFAM" id="SSF103481">
    <property type="entry name" value="Multidrug resistance efflux transporter EmrE"/>
    <property type="match status" value="1"/>
</dbReference>
<dbReference type="EMBL" id="UOEI01000620">
    <property type="protein sequence ID" value="VAW08630.1"/>
    <property type="molecule type" value="Genomic_DNA"/>
</dbReference>
<comment type="subcellular location">
    <subcellularLocation>
        <location evidence="1">Membrane</location>
        <topology evidence="1">Multi-pass membrane protein</topology>
    </subcellularLocation>
</comment>
<name>A0A3B0SVW4_9ZZZZ</name>
<dbReference type="InterPro" id="IPR000620">
    <property type="entry name" value="EamA_dom"/>
</dbReference>
<feature type="transmembrane region" description="Helical" evidence="5">
    <location>
        <begin position="157"/>
        <end position="177"/>
    </location>
</feature>
<feature type="transmembrane region" description="Helical" evidence="5">
    <location>
        <begin position="103"/>
        <end position="121"/>
    </location>
</feature>
<accession>A0A3B0SVW4</accession>
<keyword evidence="4 5" id="KW-0472">Membrane</keyword>
<evidence type="ECO:0000256" key="2">
    <source>
        <dbReference type="ARBA" id="ARBA00022692"/>
    </source>
</evidence>
<dbReference type="InterPro" id="IPR050638">
    <property type="entry name" value="AA-Vitamin_Transporters"/>
</dbReference>
<organism evidence="7">
    <name type="scientific">hydrothermal vent metagenome</name>
    <dbReference type="NCBI Taxonomy" id="652676"/>
    <lineage>
        <taxon>unclassified sequences</taxon>
        <taxon>metagenomes</taxon>
        <taxon>ecological metagenomes</taxon>
    </lineage>
</organism>
<proteinExistence type="predicted"/>
<feature type="transmembrane region" description="Helical" evidence="5">
    <location>
        <begin position="130"/>
        <end position="151"/>
    </location>
</feature>
<sequence>MPRHYRPSVRNRIVIAVLAASAGWGLAGVGTRAAYGAGATTLSILSIRTAVATIALTAYVLITGVRPTRLAWWNGVLIGSLRIGITPLLFMMSLNYISAGVEGLVITLVPATTAVLGAIFIKEGITRRQIIGLAIGLVGTMLIGIAGDSGLGAEGNIAAGFAFALGGVLVGSATGVMQR</sequence>
<protein>
    <recommendedName>
        <fullName evidence="6">EamA domain-containing protein</fullName>
    </recommendedName>
</protein>
<reference evidence="7" key="1">
    <citation type="submission" date="2018-06" db="EMBL/GenBank/DDBJ databases">
        <authorList>
            <person name="Zhirakovskaya E."/>
        </authorList>
    </citation>
    <scope>NUCLEOTIDE SEQUENCE</scope>
</reference>
<feature type="transmembrane region" description="Helical" evidence="5">
    <location>
        <begin position="72"/>
        <end position="97"/>
    </location>
</feature>
<keyword evidence="2 5" id="KW-0812">Transmembrane</keyword>